<dbReference type="GO" id="GO:0006508">
    <property type="term" value="P:proteolysis"/>
    <property type="evidence" value="ECO:0007669"/>
    <property type="project" value="UniProtKB-KW"/>
</dbReference>
<dbReference type="SUPFAM" id="SSF54001">
    <property type="entry name" value="Cysteine proteinases"/>
    <property type="match status" value="1"/>
</dbReference>
<evidence type="ECO:0000256" key="1">
    <source>
        <dbReference type="ARBA" id="ARBA00008455"/>
    </source>
</evidence>
<accession>A0AAN5DG82</accession>
<dbReference type="InterPro" id="IPR000668">
    <property type="entry name" value="Peptidase_C1A_C"/>
</dbReference>
<dbReference type="InterPro" id="IPR000169">
    <property type="entry name" value="Pept_cys_AS"/>
</dbReference>
<evidence type="ECO:0000313" key="7">
    <source>
        <dbReference type="Proteomes" id="UP001328107"/>
    </source>
</evidence>
<organism evidence="6 7">
    <name type="scientific">Pristionchus mayeri</name>
    <dbReference type="NCBI Taxonomy" id="1317129"/>
    <lineage>
        <taxon>Eukaryota</taxon>
        <taxon>Metazoa</taxon>
        <taxon>Ecdysozoa</taxon>
        <taxon>Nematoda</taxon>
        <taxon>Chromadorea</taxon>
        <taxon>Rhabditida</taxon>
        <taxon>Rhabditina</taxon>
        <taxon>Diplogasteromorpha</taxon>
        <taxon>Diplogasteroidea</taxon>
        <taxon>Neodiplogasteridae</taxon>
        <taxon>Pristionchus</taxon>
    </lineage>
</organism>
<gene>
    <name evidence="6" type="ORF">PMAYCL1PPCAC_33156</name>
</gene>
<sequence length="131" mass="14679">RNMQHNKGNASFRRKINEMGDFTHFEYKKRLGFIPMLTSSRRKRQLDSSSSSSTQGLPDAVDWREIGIVTPIKNQEQCGACWTFSTTGAIEGQLTRNGQNISSLSEQQLVDCSVQNFGCHGGNSAWAMNYV</sequence>
<keyword evidence="4" id="KW-0788">Thiol protease</keyword>
<dbReference type="Proteomes" id="UP001328107">
    <property type="component" value="Unassembled WGS sequence"/>
</dbReference>
<feature type="non-terminal residue" evidence="6">
    <location>
        <position position="1"/>
    </location>
</feature>
<keyword evidence="3" id="KW-0378">Hydrolase</keyword>
<dbReference type="PROSITE" id="PS00139">
    <property type="entry name" value="THIOL_PROTEASE_CYS"/>
    <property type="match status" value="1"/>
</dbReference>
<keyword evidence="2" id="KW-0645">Protease</keyword>
<evidence type="ECO:0000259" key="5">
    <source>
        <dbReference type="Pfam" id="PF00112"/>
    </source>
</evidence>
<keyword evidence="7" id="KW-1185">Reference proteome</keyword>
<evidence type="ECO:0000256" key="2">
    <source>
        <dbReference type="ARBA" id="ARBA00022670"/>
    </source>
</evidence>
<dbReference type="PANTHER" id="PTHR12411">
    <property type="entry name" value="CYSTEINE PROTEASE FAMILY C1-RELATED"/>
    <property type="match status" value="1"/>
</dbReference>
<protein>
    <recommendedName>
        <fullName evidence="5">Peptidase C1A papain C-terminal domain-containing protein</fullName>
    </recommendedName>
</protein>
<evidence type="ECO:0000256" key="3">
    <source>
        <dbReference type="ARBA" id="ARBA00022801"/>
    </source>
</evidence>
<dbReference type="EMBL" id="BTRK01000006">
    <property type="protein sequence ID" value="GMR62961.1"/>
    <property type="molecule type" value="Genomic_DNA"/>
</dbReference>
<evidence type="ECO:0000313" key="6">
    <source>
        <dbReference type="EMBL" id="GMR62961.1"/>
    </source>
</evidence>
<evidence type="ECO:0000256" key="4">
    <source>
        <dbReference type="ARBA" id="ARBA00022807"/>
    </source>
</evidence>
<dbReference type="AlphaFoldDB" id="A0AAN5DG82"/>
<comment type="similarity">
    <text evidence="1">Belongs to the peptidase C1 family.</text>
</comment>
<dbReference type="GO" id="GO:0008234">
    <property type="term" value="F:cysteine-type peptidase activity"/>
    <property type="evidence" value="ECO:0007669"/>
    <property type="project" value="UniProtKB-KW"/>
</dbReference>
<feature type="non-terminal residue" evidence="6">
    <location>
        <position position="131"/>
    </location>
</feature>
<comment type="caution">
    <text evidence="6">The sequence shown here is derived from an EMBL/GenBank/DDBJ whole genome shotgun (WGS) entry which is preliminary data.</text>
</comment>
<dbReference type="InterPro" id="IPR013128">
    <property type="entry name" value="Peptidase_C1A"/>
</dbReference>
<name>A0AAN5DG82_9BILA</name>
<dbReference type="Pfam" id="PF00112">
    <property type="entry name" value="Peptidase_C1"/>
    <property type="match status" value="1"/>
</dbReference>
<dbReference type="InterPro" id="IPR038765">
    <property type="entry name" value="Papain-like_cys_pep_sf"/>
</dbReference>
<proteinExistence type="inferred from homology"/>
<feature type="domain" description="Peptidase C1A papain C-terminal" evidence="5">
    <location>
        <begin position="57"/>
        <end position="131"/>
    </location>
</feature>
<reference evidence="7" key="1">
    <citation type="submission" date="2022-10" db="EMBL/GenBank/DDBJ databases">
        <title>Genome assembly of Pristionchus species.</title>
        <authorList>
            <person name="Yoshida K."/>
            <person name="Sommer R.J."/>
        </authorList>
    </citation>
    <scope>NUCLEOTIDE SEQUENCE [LARGE SCALE GENOMIC DNA]</scope>
    <source>
        <strain evidence="7">RS5460</strain>
    </source>
</reference>
<dbReference type="Gene3D" id="3.90.70.10">
    <property type="entry name" value="Cysteine proteinases"/>
    <property type="match status" value="1"/>
</dbReference>